<gene>
    <name evidence="2" type="ORF">ECRASSUSDP1_LOCUS1251</name>
</gene>
<feature type="compositionally biased region" description="Basic and acidic residues" evidence="1">
    <location>
        <begin position="461"/>
        <end position="486"/>
    </location>
</feature>
<evidence type="ECO:0000256" key="1">
    <source>
        <dbReference type="SAM" id="MobiDB-lite"/>
    </source>
</evidence>
<protein>
    <submittedName>
        <fullName evidence="2">Uncharacterized protein</fullName>
    </submittedName>
</protein>
<dbReference type="EMBL" id="CAMPGE010001184">
    <property type="protein sequence ID" value="CAI2359957.1"/>
    <property type="molecule type" value="Genomic_DNA"/>
</dbReference>
<proteinExistence type="predicted"/>
<evidence type="ECO:0000313" key="3">
    <source>
        <dbReference type="Proteomes" id="UP001295684"/>
    </source>
</evidence>
<sequence>MNKLAMHKPFISNTTTGLRTPHQKSSKEDALKPNNSVEEPCSPIKVTKQRFSKTKMGLNMKNVCRSIDTNYLDSYQAMIDSQSPFKTPSLVSNRVESTVNVKRKTVRSKTKNNKAIETNNNGYNSYQYGDTLQSKKKLTAPDSSLFDPSLELFKQTGTGKTKRAGTGKGNIRKQKTIVSSNRKESKNKIKEARFTKSINLATSMTPKEIKTDSLSQLDDYGAQGRKFRGKNTKSFSSSKTSVSGMLNEKVPSRNNLVDRYMEVLTKSIKQGRDTKTIETLKLLLSHFMRKINNRSEITTVMQKVKDDPLISPSRKLNGKEVFELKSSVSISLRKKFSNRDRNKVNRAKNKLDKSKNSAHRTTRKHVPKEIEFTLNDSAENSSHIELRLPDHTEEIDRKGNYIHITKAEFDREENQFKTSKTPNEFDQERKKIEYKSYIIRKKTNEKPHFTVFSPNKSPKKYKFDTIRGSCKSDLKKKNKSVTERRPREKRRKQRKILDPVIEEQEDRKQEKGSSPQMFYNTPATEKKNTSSDALTHNAEIMEELDNLKHRLKSVFKSLSQERSPHDRVPASAVINLSAE</sequence>
<reference evidence="2" key="1">
    <citation type="submission" date="2023-07" db="EMBL/GenBank/DDBJ databases">
        <authorList>
            <consortium name="AG Swart"/>
            <person name="Singh M."/>
            <person name="Singh A."/>
            <person name="Seah K."/>
            <person name="Emmerich C."/>
        </authorList>
    </citation>
    <scope>NUCLEOTIDE SEQUENCE</scope>
    <source>
        <strain evidence="2">DP1</strain>
    </source>
</reference>
<name>A0AAD1X5W6_EUPCR</name>
<feature type="region of interest" description="Disordered" evidence="1">
    <location>
        <begin position="448"/>
        <end position="531"/>
    </location>
</feature>
<dbReference type="Proteomes" id="UP001295684">
    <property type="component" value="Unassembled WGS sequence"/>
</dbReference>
<comment type="caution">
    <text evidence="2">The sequence shown here is derived from an EMBL/GenBank/DDBJ whole genome shotgun (WGS) entry which is preliminary data.</text>
</comment>
<accession>A0AAD1X5W6</accession>
<keyword evidence="3" id="KW-1185">Reference proteome</keyword>
<organism evidence="2 3">
    <name type="scientific">Euplotes crassus</name>
    <dbReference type="NCBI Taxonomy" id="5936"/>
    <lineage>
        <taxon>Eukaryota</taxon>
        <taxon>Sar</taxon>
        <taxon>Alveolata</taxon>
        <taxon>Ciliophora</taxon>
        <taxon>Intramacronucleata</taxon>
        <taxon>Spirotrichea</taxon>
        <taxon>Hypotrichia</taxon>
        <taxon>Euplotida</taxon>
        <taxon>Euplotidae</taxon>
        <taxon>Moneuplotes</taxon>
    </lineage>
</organism>
<evidence type="ECO:0000313" key="2">
    <source>
        <dbReference type="EMBL" id="CAI2359957.1"/>
    </source>
</evidence>
<feature type="region of interest" description="Disordered" evidence="1">
    <location>
        <begin position="558"/>
        <end position="579"/>
    </location>
</feature>
<feature type="region of interest" description="Disordered" evidence="1">
    <location>
        <begin position="1"/>
        <end position="40"/>
    </location>
</feature>
<feature type="compositionally biased region" description="Polar residues" evidence="1">
    <location>
        <begin position="512"/>
        <end position="523"/>
    </location>
</feature>
<dbReference type="AlphaFoldDB" id="A0AAD1X5W6"/>